<dbReference type="Proteomes" id="UP000660885">
    <property type="component" value="Unassembled WGS sequence"/>
</dbReference>
<accession>A0ABS1U3G1</accession>
<dbReference type="EMBL" id="JAETWB010000005">
    <property type="protein sequence ID" value="MBL6079202.1"/>
    <property type="molecule type" value="Genomic_DNA"/>
</dbReference>
<sequence>MLIGTRPRLRVRYDPRDLSAIFAEMPQGGPLRVPYADLVQLPNSL</sequence>
<organism evidence="1 2">
    <name type="scientific">Belnapia arida</name>
    <dbReference type="NCBI Taxonomy" id="2804533"/>
    <lineage>
        <taxon>Bacteria</taxon>
        <taxon>Pseudomonadati</taxon>
        <taxon>Pseudomonadota</taxon>
        <taxon>Alphaproteobacteria</taxon>
        <taxon>Acetobacterales</taxon>
        <taxon>Roseomonadaceae</taxon>
        <taxon>Belnapia</taxon>
    </lineage>
</organism>
<evidence type="ECO:0000313" key="1">
    <source>
        <dbReference type="EMBL" id="MBL6079202.1"/>
    </source>
</evidence>
<protein>
    <recommendedName>
        <fullName evidence="3">Transposase</fullName>
    </recommendedName>
</protein>
<reference evidence="1 2" key="1">
    <citation type="submission" date="2021-01" db="EMBL/GenBank/DDBJ databases">
        <title>Belnapia mucosa sp. nov. and Belnapia arida sp. nov., isolated from the Tabernas Desert (Almeria, Spain).</title>
        <authorList>
            <person name="Molina-Menor E."/>
            <person name="Vidal-Verdu A."/>
            <person name="Calonge A."/>
            <person name="Satari L."/>
            <person name="Pereto J."/>
            <person name="Porcar M."/>
        </authorList>
    </citation>
    <scope>NUCLEOTIDE SEQUENCE [LARGE SCALE GENOMIC DNA]</scope>
    <source>
        <strain evidence="1 2">T18</strain>
    </source>
</reference>
<evidence type="ECO:0000313" key="2">
    <source>
        <dbReference type="Proteomes" id="UP000660885"/>
    </source>
</evidence>
<keyword evidence="2" id="KW-1185">Reference proteome</keyword>
<proteinExistence type="predicted"/>
<gene>
    <name evidence="1" type="ORF">JMJ56_14380</name>
</gene>
<name>A0ABS1U3G1_9PROT</name>
<comment type="caution">
    <text evidence="1">The sequence shown here is derived from an EMBL/GenBank/DDBJ whole genome shotgun (WGS) entry which is preliminary data.</text>
</comment>
<evidence type="ECO:0008006" key="3">
    <source>
        <dbReference type="Google" id="ProtNLM"/>
    </source>
</evidence>